<organism evidence="2">
    <name type="scientific">Schizophyllum commune (strain H4-8 / FGSC 9210)</name>
    <name type="common">Split gill fungus</name>
    <dbReference type="NCBI Taxonomy" id="578458"/>
    <lineage>
        <taxon>Eukaryota</taxon>
        <taxon>Fungi</taxon>
        <taxon>Dikarya</taxon>
        <taxon>Basidiomycota</taxon>
        <taxon>Agaricomycotina</taxon>
        <taxon>Agaricomycetes</taxon>
        <taxon>Agaricomycetidae</taxon>
        <taxon>Agaricales</taxon>
        <taxon>Schizophyllaceae</taxon>
        <taxon>Schizophyllum</taxon>
    </lineage>
</organism>
<sequence>MIGHLFGPMEGRRGDLGLLDESKLVGTLKEKAIREGVPPDGPAEMRFLQLFGDPAYGVSYQILSPFMAEVRTAEEVRWNEMMGSVRVRVEHGFGQVSQKWPFLDAHSRMRVFASPVGIYYRFGVLMTNILNCFEPNSVATSFCCSPPSLAEYLHDEASQ</sequence>
<dbReference type="InParanoid" id="D8QDW0"/>
<keyword evidence="2" id="KW-1185">Reference proteome</keyword>
<gene>
    <name evidence="1" type="ORF">SCHCODRAFT_112046</name>
</gene>
<dbReference type="Proteomes" id="UP000007431">
    <property type="component" value="Unassembled WGS sequence"/>
</dbReference>
<dbReference type="eggNOG" id="ENOG502RZYI">
    <property type="taxonomic scope" value="Eukaryota"/>
</dbReference>
<dbReference type="AlphaFoldDB" id="D8QDW0"/>
<proteinExistence type="predicted"/>
<dbReference type="KEGG" id="scm:SCHCO_02637034"/>
<evidence type="ECO:0000313" key="1">
    <source>
        <dbReference type="EMBL" id="EFI94055.1"/>
    </source>
</evidence>
<dbReference type="EMBL" id="GL377310">
    <property type="protein sequence ID" value="EFI94055.1"/>
    <property type="molecule type" value="Genomic_DNA"/>
</dbReference>
<name>D8QDW0_SCHCM</name>
<dbReference type="VEuPathDB" id="FungiDB:SCHCODRAFT_02637034"/>
<dbReference type="OrthoDB" id="2966465at2759"/>
<protein>
    <recommendedName>
        <fullName evidence="3">DDE Tnp4 domain-containing protein</fullName>
    </recommendedName>
</protein>
<accession>D8QDW0</accession>
<evidence type="ECO:0008006" key="3">
    <source>
        <dbReference type="Google" id="ProtNLM"/>
    </source>
</evidence>
<feature type="non-terminal residue" evidence="1">
    <location>
        <position position="159"/>
    </location>
</feature>
<dbReference type="GeneID" id="9591061"/>
<reference evidence="1 2" key="1">
    <citation type="journal article" date="2010" name="Nat. Biotechnol.">
        <title>Genome sequence of the model mushroom Schizophyllum commune.</title>
        <authorList>
            <person name="Ohm R.A."/>
            <person name="de Jong J.F."/>
            <person name="Lugones L.G."/>
            <person name="Aerts A."/>
            <person name="Kothe E."/>
            <person name="Stajich J.E."/>
            <person name="de Vries R.P."/>
            <person name="Record E."/>
            <person name="Levasseur A."/>
            <person name="Baker S.E."/>
            <person name="Bartholomew K.A."/>
            <person name="Coutinho P.M."/>
            <person name="Erdmann S."/>
            <person name="Fowler T.J."/>
            <person name="Gathman A.C."/>
            <person name="Lombard V."/>
            <person name="Henrissat B."/>
            <person name="Knabe N."/>
            <person name="Kuees U."/>
            <person name="Lilly W.W."/>
            <person name="Lindquist E."/>
            <person name="Lucas S."/>
            <person name="Magnuson J.K."/>
            <person name="Piumi F."/>
            <person name="Raudaskoski M."/>
            <person name="Salamov A."/>
            <person name="Schmutz J."/>
            <person name="Schwarze F.W.M.R."/>
            <person name="vanKuyk P.A."/>
            <person name="Horton J.S."/>
            <person name="Grigoriev I.V."/>
            <person name="Woesten H.A.B."/>
        </authorList>
    </citation>
    <scope>NUCLEOTIDE SEQUENCE [LARGE SCALE GENOMIC DNA]</scope>
    <source>
        <strain evidence="2">H4-8 / FGSC 9210</strain>
    </source>
</reference>
<dbReference type="HOGENOM" id="CLU_128024_0_0_1"/>
<dbReference type="OMA" id="YYRVAVL"/>
<evidence type="ECO:0000313" key="2">
    <source>
        <dbReference type="Proteomes" id="UP000007431"/>
    </source>
</evidence>